<name>A0ABS5EL51_9PROT</name>
<reference evidence="2" key="1">
    <citation type="journal article" date="2021" name="Syst. Appl. Microbiol.">
        <title>Roseomonas hellenica sp. nov., isolated from roots of wild-growing Alkanna tinctoria.</title>
        <authorList>
            <person name="Rat A."/>
            <person name="Naranjo H.D."/>
            <person name="Lebbe L."/>
            <person name="Cnockaert M."/>
            <person name="Krigas N."/>
            <person name="Grigoriadou K."/>
            <person name="Maloupa E."/>
            <person name="Willems A."/>
        </authorList>
    </citation>
    <scope>NUCLEOTIDE SEQUENCE [LARGE SCALE GENOMIC DNA]</scope>
    <source>
        <strain evidence="2">LMG 31159</strain>
    </source>
</reference>
<comment type="caution">
    <text evidence="1">The sequence shown here is derived from an EMBL/GenBank/DDBJ whole genome shotgun (WGS) entry which is preliminary data.</text>
</comment>
<dbReference type="SUPFAM" id="SSF51905">
    <property type="entry name" value="FAD/NAD(P)-binding domain"/>
    <property type="match status" value="1"/>
</dbReference>
<keyword evidence="2" id="KW-1185">Reference proteome</keyword>
<dbReference type="RefSeq" id="WP_211870479.1">
    <property type="nucleotide sequence ID" value="NZ_JAAEDI010000021.1"/>
</dbReference>
<evidence type="ECO:0000313" key="2">
    <source>
        <dbReference type="Proteomes" id="UP000698752"/>
    </source>
</evidence>
<sequence length="58" mass="5992">MNVRNRMEIAVTPHAVRLIAACPVDEVVVGSGVAGLSVRYEVTRPGSSVMVLGCGPAV</sequence>
<dbReference type="Proteomes" id="UP000698752">
    <property type="component" value="Unassembled WGS sequence"/>
</dbReference>
<proteinExistence type="predicted"/>
<accession>A0ABS5EL51</accession>
<gene>
    <name evidence="1" type="ORF">GXW78_18990</name>
</gene>
<protein>
    <submittedName>
        <fullName evidence="1">Uncharacterized protein</fullName>
    </submittedName>
</protein>
<dbReference type="EMBL" id="JAAEDI010000021">
    <property type="protein sequence ID" value="MBR0651763.1"/>
    <property type="molecule type" value="Genomic_DNA"/>
</dbReference>
<organism evidence="1 2">
    <name type="scientific">Neoroseomonas terrae</name>
    <dbReference type="NCBI Taxonomy" id="424799"/>
    <lineage>
        <taxon>Bacteria</taxon>
        <taxon>Pseudomonadati</taxon>
        <taxon>Pseudomonadota</taxon>
        <taxon>Alphaproteobacteria</taxon>
        <taxon>Acetobacterales</taxon>
        <taxon>Acetobacteraceae</taxon>
        <taxon>Neoroseomonas</taxon>
    </lineage>
</organism>
<evidence type="ECO:0000313" key="1">
    <source>
        <dbReference type="EMBL" id="MBR0651763.1"/>
    </source>
</evidence>
<dbReference type="InterPro" id="IPR036188">
    <property type="entry name" value="FAD/NAD-bd_sf"/>
</dbReference>